<evidence type="ECO:0008006" key="4">
    <source>
        <dbReference type="Google" id="ProtNLM"/>
    </source>
</evidence>
<dbReference type="AlphaFoldDB" id="A0A9J6ESU3"/>
<protein>
    <recommendedName>
        <fullName evidence="4">Secreted protein</fullName>
    </recommendedName>
</protein>
<evidence type="ECO:0000313" key="2">
    <source>
        <dbReference type="EMBL" id="KAH8037489.1"/>
    </source>
</evidence>
<name>A0A9J6ESU3_RHIMP</name>
<feature type="chain" id="PRO_5039933993" description="Secreted protein" evidence="1">
    <location>
        <begin position="23"/>
        <end position="232"/>
    </location>
</feature>
<comment type="caution">
    <text evidence="2">The sequence shown here is derived from an EMBL/GenBank/DDBJ whole genome shotgun (WGS) entry which is preliminary data.</text>
</comment>
<feature type="signal peptide" evidence="1">
    <location>
        <begin position="1"/>
        <end position="22"/>
    </location>
</feature>
<gene>
    <name evidence="2" type="ORF">HPB51_011638</name>
</gene>
<dbReference type="EMBL" id="JABSTU010000002">
    <property type="protein sequence ID" value="KAH8037489.1"/>
    <property type="molecule type" value="Genomic_DNA"/>
</dbReference>
<evidence type="ECO:0000256" key="1">
    <source>
        <dbReference type="SAM" id="SignalP"/>
    </source>
</evidence>
<evidence type="ECO:0000313" key="3">
    <source>
        <dbReference type="Proteomes" id="UP000821866"/>
    </source>
</evidence>
<proteinExistence type="predicted"/>
<dbReference type="Proteomes" id="UP000821866">
    <property type="component" value="Chromosome 10"/>
</dbReference>
<dbReference type="VEuPathDB" id="VectorBase:LOC119178169"/>
<organism evidence="2 3">
    <name type="scientific">Rhipicephalus microplus</name>
    <name type="common">Cattle tick</name>
    <name type="synonym">Boophilus microplus</name>
    <dbReference type="NCBI Taxonomy" id="6941"/>
    <lineage>
        <taxon>Eukaryota</taxon>
        <taxon>Metazoa</taxon>
        <taxon>Ecdysozoa</taxon>
        <taxon>Arthropoda</taxon>
        <taxon>Chelicerata</taxon>
        <taxon>Arachnida</taxon>
        <taxon>Acari</taxon>
        <taxon>Parasitiformes</taxon>
        <taxon>Ixodida</taxon>
        <taxon>Ixodoidea</taxon>
        <taxon>Ixodidae</taxon>
        <taxon>Rhipicephalinae</taxon>
        <taxon>Rhipicephalus</taxon>
        <taxon>Boophilus</taxon>
    </lineage>
</organism>
<accession>A0A9J6ESU3</accession>
<reference evidence="2" key="1">
    <citation type="journal article" date="2020" name="Cell">
        <title>Large-Scale Comparative Analyses of Tick Genomes Elucidate Their Genetic Diversity and Vector Capacities.</title>
        <authorList>
            <consortium name="Tick Genome and Microbiome Consortium (TIGMIC)"/>
            <person name="Jia N."/>
            <person name="Wang J."/>
            <person name="Shi W."/>
            <person name="Du L."/>
            <person name="Sun Y."/>
            <person name="Zhan W."/>
            <person name="Jiang J.F."/>
            <person name="Wang Q."/>
            <person name="Zhang B."/>
            <person name="Ji P."/>
            <person name="Bell-Sakyi L."/>
            <person name="Cui X.M."/>
            <person name="Yuan T.T."/>
            <person name="Jiang B.G."/>
            <person name="Yang W.F."/>
            <person name="Lam T.T."/>
            <person name="Chang Q.C."/>
            <person name="Ding S.J."/>
            <person name="Wang X.J."/>
            <person name="Zhu J.G."/>
            <person name="Ruan X.D."/>
            <person name="Zhao L."/>
            <person name="Wei J.T."/>
            <person name="Ye R.Z."/>
            <person name="Que T.C."/>
            <person name="Du C.H."/>
            <person name="Zhou Y.H."/>
            <person name="Cheng J.X."/>
            <person name="Dai P.F."/>
            <person name="Guo W.B."/>
            <person name="Han X.H."/>
            <person name="Huang E.J."/>
            <person name="Li L.F."/>
            <person name="Wei W."/>
            <person name="Gao Y.C."/>
            <person name="Liu J.Z."/>
            <person name="Shao H.Z."/>
            <person name="Wang X."/>
            <person name="Wang C.C."/>
            <person name="Yang T.C."/>
            <person name="Huo Q.B."/>
            <person name="Li W."/>
            <person name="Chen H.Y."/>
            <person name="Chen S.E."/>
            <person name="Zhou L.G."/>
            <person name="Ni X.B."/>
            <person name="Tian J.H."/>
            <person name="Sheng Y."/>
            <person name="Liu T."/>
            <person name="Pan Y.S."/>
            <person name="Xia L.Y."/>
            <person name="Li J."/>
            <person name="Zhao F."/>
            <person name="Cao W.C."/>
        </authorList>
    </citation>
    <scope>NUCLEOTIDE SEQUENCE</scope>
    <source>
        <strain evidence="2">Rmic-2018</strain>
    </source>
</reference>
<sequence>MLAMQVSLLVIVRVLLPALTAASTGIAQPNLPWHANDDDAVFGHLIDSCITPKSPALLLNPAAHQNCTTLPLAASLDARLKYRLPPTSTQQAIKEQARLETLCGPGCCTSTQQANPRMFAMQVWTGCGHCRQEPCLVLQGWLPFPKKKAEPANTNSAKRKLVYRKIWQVLKCCGFWEQPEYKRLKTTAPGPEPLGDTALHSKREVMPKCVCARLRQLLPNEKGTPYKGHLWK</sequence>
<keyword evidence="1" id="KW-0732">Signal</keyword>
<reference evidence="2" key="2">
    <citation type="submission" date="2021-09" db="EMBL/GenBank/DDBJ databases">
        <authorList>
            <person name="Jia N."/>
            <person name="Wang J."/>
            <person name="Shi W."/>
            <person name="Du L."/>
            <person name="Sun Y."/>
            <person name="Zhan W."/>
            <person name="Jiang J."/>
            <person name="Wang Q."/>
            <person name="Zhang B."/>
            <person name="Ji P."/>
            <person name="Sakyi L.B."/>
            <person name="Cui X."/>
            <person name="Yuan T."/>
            <person name="Jiang B."/>
            <person name="Yang W."/>
            <person name="Lam T.T.-Y."/>
            <person name="Chang Q."/>
            <person name="Ding S."/>
            <person name="Wang X."/>
            <person name="Zhu J."/>
            <person name="Ruan X."/>
            <person name="Zhao L."/>
            <person name="Wei J."/>
            <person name="Que T."/>
            <person name="Du C."/>
            <person name="Cheng J."/>
            <person name="Dai P."/>
            <person name="Han X."/>
            <person name="Huang E."/>
            <person name="Gao Y."/>
            <person name="Liu J."/>
            <person name="Shao H."/>
            <person name="Ye R."/>
            <person name="Li L."/>
            <person name="Wei W."/>
            <person name="Wang X."/>
            <person name="Wang C."/>
            <person name="Huo Q."/>
            <person name="Li W."/>
            <person name="Guo W."/>
            <person name="Chen H."/>
            <person name="Chen S."/>
            <person name="Zhou L."/>
            <person name="Zhou L."/>
            <person name="Ni X."/>
            <person name="Tian J."/>
            <person name="Zhou Y."/>
            <person name="Sheng Y."/>
            <person name="Liu T."/>
            <person name="Pan Y."/>
            <person name="Xia L."/>
            <person name="Li J."/>
            <person name="Zhao F."/>
            <person name="Cao W."/>
        </authorList>
    </citation>
    <scope>NUCLEOTIDE SEQUENCE</scope>
    <source>
        <strain evidence="2">Rmic-2018</strain>
        <tissue evidence="2">Larvae</tissue>
    </source>
</reference>
<keyword evidence="3" id="KW-1185">Reference proteome</keyword>